<evidence type="ECO:0000256" key="2">
    <source>
        <dbReference type="ARBA" id="ARBA00005386"/>
    </source>
</evidence>
<gene>
    <name evidence="9" type="ORF">A4W93_17885</name>
</gene>
<dbReference type="SUPFAM" id="SSF53756">
    <property type="entry name" value="UDP-Glycosyltransferase/glycogen phosphorylase"/>
    <property type="match status" value="1"/>
</dbReference>
<keyword evidence="5" id="KW-0808">Transferase</keyword>
<dbReference type="InterPro" id="IPR019734">
    <property type="entry name" value="TPR_rpt"/>
</dbReference>
<organism evidence="9 10">
    <name type="scientific">Piscinibacter gummiphilus</name>
    <dbReference type="NCBI Taxonomy" id="946333"/>
    <lineage>
        <taxon>Bacteria</taxon>
        <taxon>Pseudomonadati</taxon>
        <taxon>Pseudomonadota</taxon>
        <taxon>Betaproteobacteria</taxon>
        <taxon>Burkholderiales</taxon>
        <taxon>Sphaerotilaceae</taxon>
        <taxon>Piscinibacter</taxon>
    </lineage>
</organism>
<reference evidence="9 10" key="1">
    <citation type="submission" date="2016-04" db="EMBL/GenBank/DDBJ databases">
        <title>Complete genome sequence of natural rubber-degrading, novel Gram-negative bacterium, Rhizobacter gummiphilus strain NS21.</title>
        <authorList>
            <person name="Tabata M."/>
            <person name="Kasai D."/>
            <person name="Fukuda M."/>
        </authorList>
    </citation>
    <scope>NUCLEOTIDE SEQUENCE [LARGE SCALE GENOMIC DNA]</scope>
    <source>
        <strain evidence="9 10">NS21</strain>
    </source>
</reference>
<evidence type="ECO:0000313" key="10">
    <source>
        <dbReference type="Proteomes" id="UP000193427"/>
    </source>
</evidence>
<evidence type="ECO:0000256" key="3">
    <source>
        <dbReference type="ARBA" id="ARBA00011970"/>
    </source>
</evidence>
<dbReference type="Pfam" id="PF13844">
    <property type="entry name" value="Glyco_transf_41"/>
    <property type="match status" value="2"/>
</dbReference>
<evidence type="ECO:0000256" key="5">
    <source>
        <dbReference type="ARBA" id="ARBA00022679"/>
    </source>
</evidence>
<dbReference type="Gene3D" id="3.40.50.11380">
    <property type="match status" value="1"/>
</dbReference>
<dbReference type="KEGG" id="rgu:A4W93_17885"/>
<dbReference type="RefSeq" id="WP_085751904.1">
    <property type="nucleotide sequence ID" value="NZ_BSPR01000011.1"/>
</dbReference>
<evidence type="ECO:0000256" key="7">
    <source>
        <dbReference type="ARBA" id="ARBA00022803"/>
    </source>
</evidence>
<dbReference type="Pfam" id="PF13181">
    <property type="entry name" value="TPR_8"/>
    <property type="match status" value="1"/>
</dbReference>
<name>A0A1W6LBJ0_9BURK</name>
<dbReference type="AlphaFoldDB" id="A0A1W6LBJ0"/>
<dbReference type="EMBL" id="CP015118">
    <property type="protein sequence ID" value="ARN21613.1"/>
    <property type="molecule type" value="Genomic_DNA"/>
</dbReference>
<dbReference type="SMART" id="SM00028">
    <property type="entry name" value="TPR"/>
    <property type="match status" value="3"/>
</dbReference>
<proteinExistence type="inferred from homology"/>
<dbReference type="PANTHER" id="PTHR44998">
    <property type="match status" value="1"/>
</dbReference>
<evidence type="ECO:0000256" key="4">
    <source>
        <dbReference type="ARBA" id="ARBA00022676"/>
    </source>
</evidence>
<keyword evidence="6" id="KW-0677">Repeat</keyword>
<evidence type="ECO:0000256" key="1">
    <source>
        <dbReference type="ARBA" id="ARBA00004922"/>
    </source>
</evidence>
<dbReference type="PANTHER" id="PTHR44998:SF1">
    <property type="entry name" value="UDP-N-ACETYLGLUCOSAMINE--PEPTIDE N-ACETYLGLUCOSAMINYLTRANSFERASE 110 KDA SUBUNIT"/>
    <property type="match status" value="1"/>
</dbReference>
<accession>A0A1W6LBJ0</accession>
<keyword evidence="10" id="KW-1185">Reference proteome</keyword>
<dbReference type="Proteomes" id="UP000193427">
    <property type="component" value="Chromosome"/>
</dbReference>
<dbReference type="PROSITE" id="PS50005">
    <property type="entry name" value="TPR"/>
    <property type="match status" value="2"/>
</dbReference>
<dbReference type="InterPro" id="IPR029489">
    <property type="entry name" value="OGT/SEC/SPY_C"/>
</dbReference>
<dbReference type="Gene3D" id="1.25.40.10">
    <property type="entry name" value="Tetratricopeptide repeat domain"/>
    <property type="match status" value="2"/>
</dbReference>
<dbReference type="SUPFAM" id="SSF48452">
    <property type="entry name" value="TPR-like"/>
    <property type="match status" value="1"/>
</dbReference>
<evidence type="ECO:0000256" key="6">
    <source>
        <dbReference type="ARBA" id="ARBA00022737"/>
    </source>
</evidence>
<dbReference type="OrthoDB" id="101857at2"/>
<comment type="pathway">
    <text evidence="1">Protein modification; protein glycosylation.</text>
</comment>
<dbReference type="EC" id="2.4.1.255" evidence="3"/>
<dbReference type="GO" id="GO:0097363">
    <property type="term" value="F:protein O-acetylglucosaminyltransferase activity"/>
    <property type="evidence" value="ECO:0007669"/>
    <property type="project" value="UniProtKB-EC"/>
</dbReference>
<keyword evidence="7" id="KW-0802">TPR repeat</keyword>
<protein>
    <recommendedName>
        <fullName evidence="3">protein O-GlcNAc transferase</fullName>
        <ecNumber evidence="3">2.4.1.255</ecNumber>
    </recommendedName>
</protein>
<sequence length="639" mass="70378">MDAQRSTHRAHKHWQAGMAHAQARRWPAAAEAFERATALSPLDALVWLNLARAQSRIGKLDEAIASATRAFELDPASPLACRLLADCLTLQHRHAEAADCYGRLSPDAVRDHEFLSAHGIALFSAGRLRESIDVFFLSLAQKIDAPLVHYRLGLAFKDLLMKEEASECFRTAVLLDQGSVRAMALALLVHESAQACQWEHLAEETRQLREAMNTLHRSEGNLLSPFAFIAIECSPAEQRQVGMLRAQALGAALPKLPALPKQRQPGRIRVGYLSSDFHNHATALLMAELLEQRDTERFEVTLYSHSRHDGSALQQRVMAACDHFVDVSSLGNTAVSERIRADGIDIAVDLKGHTRDSRFEVLAARPAPVQVSYLGYPGTTGADYIDYIVGDPVVTPLSAEADFSEKIAQMPWSYQPNDRQRALLPSPGREACGLPEDALVLCCFNQAYKILPDTLDAWARILHGAPHAVLWLLAWNEQAERNLREELRLRGIDPSRLHFAPKVAMQDHVARLRCADLFLDTWPCNAHTTASEALWAGVPVLTFPGATFASRVAASLARATHTGELVCDSVDAYVAKALELAGDGPALQALQQTLQAQRLELPLFDSQATTRALEDLFVRMHERREAGLAPDHLPASLSA</sequence>
<dbReference type="STRING" id="946333.A4W93_17885"/>
<comment type="similarity">
    <text evidence="2">Belongs to the glycosyltransferase 41 family. O-GlcNAc transferase subfamily.</text>
</comment>
<evidence type="ECO:0000259" key="8">
    <source>
        <dbReference type="Pfam" id="PF13844"/>
    </source>
</evidence>
<dbReference type="InterPro" id="IPR011990">
    <property type="entry name" value="TPR-like_helical_dom_sf"/>
</dbReference>
<dbReference type="Gene3D" id="3.40.50.2000">
    <property type="entry name" value="Glycogen Phosphorylase B"/>
    <property type="match status" value="1"/>
</dbReference>
<feature type="domain" description="O-GlcNAc transferase C-terminal" evidence="8">
    <location>
        <begin position="428"/>
        <end position="611"/>
    </location>
</feature>
<feature type="domain" description="O-GlcNAc transferase C-terminal" evidence="8">
    <location>
        <begin position="263"/>
        <end position="420"/>
    </location>
</feature>
<dbReference type="Pfam" id="PF13432">
    <property type="entry name" value="TPR_16"/>
    <property type="match status" value="1"/>
</dbReference>
<evidence type="ECO:0000313" key="9">
    <source>
        <dbReference type="EMBL" id="ARN21613.1"/>
    </source>
</evidence>
<keyword evidence="4" id="KW-0328">Glycosyltransferase</keyword>